<evidence type="ECO:0000313" key="4">
    <source>
        <dbReference type="Proteomes" id="UP000714420"/>
    </source>
</evidence>
<dbReference type="Gene3D" id="2.60.40.10">
    <property type="entry name" value="Immunoglobulins"/>
    <property type="match status" value="2"/>
</dbReference>
<dbReference type="InterPro" id="IPR022409">
    <property type="entry name" value="PKD/Chitinase_dom"/>
</dbReference>
<dbReference type="Pfam" id="PF18911">
    <property type="entry name" value="PKD_4"/>
    <property type="match status" value="1"/>
</dbReference>
<feature type="signal peptide" evidence="1">
    <location>
        <begin position="1"/>
        <end position="19"/>
    </location>
</feature>
<dbReference type="EMBL" id="JABKKF010000001">
    <property type="protein sequence ID" value="NPD91050.1"/>
    <property type="molecule type" value="Genomic_DNA"/>
</dbReference>
<proteinExistence type="predicted"/>
<reference evidence="3 4" key="1">
    <citation type="submission" date="2020-05" db="EMBL/GenBank/DDBJ databases">
        <title>Distinct polysaccharide utilization as determinants for interspecies competition between intestinal Prevotella spp.</title>
        <authorList>
            <person name="Galvez E.J.C."/>
            <person name="Iljazovic A."/>
            <person name="Strowig T."/>
        </authorList>
    </citation>
    <scope>NUCLEOTIDE SEQUENCE [LARGE SCALE GENOMIC DNA]</scope>
    <source>
        <strain evidence="3 4">PMUR</strain>
    </source>
</reference>
<feature type="chain" id="PRO_5046757595" evidence="1">
    <location>
        <begin position="20"/>
        <end position="613"/>
    </location>
</feature>
<sequence>MKKTLLAFIGLWLAAVVQAQELRALFLAENSYSAYYTQNFDSEAEFSDWSIVSTNSSATWGLAPGLGRITFNTVDPSNKMSLVLDYSKENQYETATSPALEIKPDTRLEYYNYFSPNFLIWGAYKLYATDVATGEKTELLNQFLWAQNEGYDEEKWKKFDFDLSNLAGKKVRFSFVYEGSDGESELIDAFRLVTVDKSENAKITIFQGETVNFVDDSEGNVSSWNWEFEGGYPATSSERNPSVKYDRPGVYSVKLTVGDGKSTSVAVREGYVTVYAQKPTAVIGMPADAYLSPFVALFVPTNTPVMFTDKSTGSPTEWFWQFVGGTPSESTVQNPTVEWKEKGLYSFALTTINEAGSANDIYQYGLQAGGAQYVWNIAPEENQELAEIKLGWYGNYAGSNWLGMQAFAEYYKEPLAAATIDSLDIYFFSGKTVSPDADITVSICKTDGDDGAPGTVLGSKTIKAGDIKVDQQTFVPTRVVLDRTVDITGDFFIVVEGIPNNTDESTYETDDISIALVHREAGSVCTTWHLLENQDDQGNPTGGSTWYKNVDEAVSLCITPVITYDKIDTSMDAPRNDGVTGRNDAIYTLQGLKVAGAPAPGIYIRGGKKFVVR</sequence>
<feature type="domain" description="PKD" evidence="2">
    <location>
        <begin position="208"/>
        <end position="274"/>
    </location>
</feature>
<evidence type="ECO:0000313" key="3">
    <source>
        <dbReference type="EMBL" id="NPD91050.1"/>
    </source>
</evidence>
<evidence type="ECO:0000259" key="2">
    <source>
        <dbReference type="PROSITE" id="PS50093"/>
    </source>
</evidence>
<organism evidence="3 4">
    <name type="scientific">Xylanibacter muris</name>
    <dbReference type="NCBI Taxonomy" id="2736290"/>
    <lineage>
        <taxon>Bacteria</taxon>
        <taxon>Pseudomonadati</taxon>
        <taxon>Bacteroidota</taxon>
        <taxon>Bacteroidia</taxon>
        <taxon>Bacteroidales</taxon>
        <taxon>Prevotellaceae</taxon>
        <taxon>Xylanibacter</taxon>
    </lineage>
</organism>
<dbReference type="SMART" id="SM00089">
    <property type="entry name" value="PKD"/>
    <property type="match status" value="2"/>
</dbReference>
<evidence type="ECO:0000256" key="1">
    <source>
        <dbReference type="SAM" id="SignalP"/>
    </source>
</evidence>
<dbReference type="Proteomes" id="UP000714420">
    <property type="component" value="Unassembled WGS sequence"/>
</dbReference>
<name>A0ABX2AJZ5_9BACT</name>
<dbReference type="InterPro" id="IPR013783">
    <property type="entry name" value="Ig-like_fold"/>
</dbReference>
<keyword evidence="4" id="KW-1185">Reference proteome</keyword>
<comment type="caution">
    <text evidence="3">The sequence shown here is derived from an EMBL/GenBank/DDBJ whole genome shotgun (WGS) entry which is preliminary data.</text>
</comment>
<gene>
    <name evidence="3" type="ORF">HPS56_01510</name>
</gene>
<keyword evidence="1" id="KW-0732">Signal</keyword>
<dbReference type="InterPro" id="IPR035986">
    <property type="entry name" value="PKD_dom_sf"/>
</dbReference>
<feature type="domain" description="PKD" evidence="2">
    <location>
        <begin position="305"/>
        <end position="359"/>
    </location>
</feature>
<accession>A0ABX2AJZ5</accession>
<protein>
    <submittedName>
        <fullName evidence="3">PKD domain-containing protein</fullName>
    </submittedName>
</protein>
<dbReference type="PROSITE" id="PS50093">
    <property type="entry name" value="PKD"/>
    <property type="match status" value="2"/>
</dbReference>
<dbReference type="CDD" id="cd00146">
    <property type="entry name" value="PKD"/>
    <property type="match status" value="2"/>
</dbReference>
<dbReference type="Pfam" id="PF00801">
    <property type="entry name" value="PKD"/>
    <property type="match status" value="1"/>
</dbReference>
<dbReference type="SUPFAM" id="SSF49299">
    <property type="entry name" value="PKD domain"/>
    <property type="match status" value="2"/>
</dbReference>
<dbReference type="RefSeq" id="WP_172272748.1">
    <property type="nucleotide sequence ID" value="NZ_CASGMU010000001.1"/>
</dbReference>
<dbReference type="InterPro" id="IPR000601">
    <property type="entry name" value="PKD_dom"/>
</dbReference>